<dbReference type="EMBL" id="MU858147">
    <property type="protein sequence ID" value="KAK4211526.1"/>
    <property type="molecule type" value="Genomic_DNA"/>
</dbReference>
<dbReference type="InterPro" id="IPR011041">
    <property type="entry name" value="Quinoprot_gluc/sorb_DH_b-prop"/>
</dbReference>
<reference evidence="3" key="1">
    <citation type="journal article" date="2023" name="Mol. Phylogenet. Evol.">
        <title>Genome-scale phylogeny and comparative genomics of the fungal order Sordariales.</title>
        <authorList>
            <person name="Hensen N."/>
            <person name="Bonometti L."/>
            <person name="Westerberg I."/>
            <person name="Brannstrom I.O."/>
            <person name="Guillou S."/>
            <person name="Cros-Aarteil S."/>
            <person name="Calhoun S."/>
            <person name="Haridas S."/>
            <person name="Kuo A."/>
            <person name="Mondo S."/>
            <person name="Pangilinan J."/>
            <person name="Riley R."/>
            <person name="LaButti K."/>
            <person name="Andreopoulos B."/>
            <person name="Lipzen A."/>
            <person name="Chen C."/>
            <person name="Yan M."/>
            <person name="Daum C."/>
            <person name="Ng V."/>
            <person name="Clum A."/>
            <person name="Steindorff A."/>
            <person name="Ohm R.A."/>
            <person name="Martin F."/>
            <person name="Silar P."/>
            <person name="Natvig D.O."/>
            <person name="Lalanne C."/>
            <person name="Gautier V."/>
            <person name="Ament-Velasquez S.L."/>
            <person name="Kruys A."/>
            <person name="Hutchinson M.I."/>
            <person name="Powell A.J."/>
            <person name="Barry K."/>
            <person name="Miller A.N."/>
            <person name="Grigoriev I.V."/>
            <person name="Debuchy R."/>
            <person name="Gladieux P."/>
            <person name="Hiltunen Thoren M."/>
            <person name="Johannesson H."/>
        </authorList>
    </citation>
    <scope>NUCLEOTIDE SEQUENCE</scope>
    <source>
        <strain evidence="3">PSN293</strain>
    </source>
</reference>
<evidence type="ECO:0000313" key="3">
    <source>
        <dbReference type="EMBL" id="KAK4211526.1"/>
    </source>
</evidence>
<dbReference type="InterPro" id="IPR054539">
    <property type="entry name" value="Beta-prop_PDH"/>
</dbReference>
<keyword evidence="4" id="KW-1185">Reference proteome</keyword>
<comment type="caution">
    <text evidence="3">The sequence shown here is derived from an EMBL/GenBank/DDBJ whole genome shotgun (WGS) entry which is preliminary data.</text>
</comment>
<name>A0AAN6Y3G6_9PEZI</name>
<feature type="domain" description="Pyrroloquinoline quinone-dependent pyranose dehydrogenase beta-propeller" evidence="2">
    <location>
        <begin position="37"/>
        <end position="436"/>
    </location>
</feature>
<dbReference type="Pfam" id="PF22807">
    <property type="entry name" value="TrAA12"/>
    <property type="match status" value="1"/>
</dbReference>
<evidence type="ECO:0000259" key="2">
    <source>
        <dbReference type="Pfam" id="PF22807"/>
    </source>
</evidence>
<sequence>MKKTTRTAAFAAGLSASAVVAQGTTCPSILTPNYNTPTVAAGWQAQLVVGGLIKPRSLEFDDTGALMVVESGKGVTRHTFIDNGGTCLTLEKSDILIDEPSLNHGLAIDPNGRIIYASSAESVYRYEFNARTSSVGSNPPLVLVNKMSNNDLVTRTLLMSKKQRGTLLVSRGVPDGDELRAETLSNGLSQIRAFDLSNLTARTSTAYTYNFNTEGQVLGWGLRNSVGMAEHPVTGGVFAVENSMDGVTRNGQDIHENNPAEELNYLGVLGQSEFAGKNYGFPSCFAVWELDEIPENEGLKVGDQFGVDEDQITDEVCNDESKYEKPRLVMPAHWAPLDIKFDDKGEMAYISFHGSFNKKSPAGYRVSAIPFDSAKGQPKASVADSHSPDAMIDIMTNPDNTVCPGNCFRPAGLAFDSAGRLWMSSDTTGEIFVLTKTDDAGAGVFVLPEGHKGTNAAQKLNLGWGMYAGLVVAGFLALF</sequence>
<protein>
    <submittedName>
        <fullName evidence="3">Soluble quino protein glucose/sorbosone dehydrogenase</fullName>
    </submittedName>
</protein>
<proteinExistence type="predicted"/>
<feature type="chain" id="PRO_5042812139" evidence="1">
    <location>
        <begin position="24"/>
        <end position="479"/>
    </location>
</feature>
<feature type="signal peptide" evidence="1">
    <location>
        <begin position="1"/>
        <end position="23"/>
    </location>
</feature>
<reference evidence="3" key="2">
    <citation type="submission" date="2023-05" db="EMBL/GenBank/DDBJ databases">
        <authorList>
            <consortium name="Lawrence Berkeley National Laboratory"/>
            <person name="Steindorff A."/>
            <person name="Hensen N."/>
            <person name="Bonometti L."/>
            <person name="Westerberg I."/>
            <person name="Brannstrom I.O."/>
            <person name="Guillou S."/>
            <person name="Cros-Aarteil S."/>
            <person name="Calhoun S."/>
            <person name="Haridas S."/>
            <person name="Kuo A."/>
            <person name="Mondo S."/>
            <person name="Pangilinan J."/>
            <person name="Riley R."/>
            <person name="Labutti K."/>
            <person name="Andreopoulos B."/>
            <person name="Lipzen A."/>
            <person name="Chen C."/>
            <person name="Yanf M."/>
            <person name="Daum C."/>
            <person name="Ng V."/>
            <person name="Clum A."/>
            <person name="Ohm R."/>
            <person name="Martin F."/>
            <person name="Silar P."/>
            <person name="Natvig D."/>
            <person name="Lalanne C."/>
            <person name="Gautier V."/>
            <person name="Ament-Velasquez S.L."/>
            <person name="Kruys A."/>
            <person name="Hutchinson M.I."/>
            <person name="Powell A.J."/>
            <person name="Barry K."/>
            <person name="Miller A.N."/>
            <person name="Grigoriev I.V."/>
            <person name="Debuchy R."/>
            <person name="Gladieux P."/>
            <person name="Thoren M.H."/>
            <person name="Johannesson H."/>
        </authorList>
    </citation>
    <scope>NUCLEOTIDE SEQUENCE</scope>
    <source>
        <strain evidence="3">PSN293</strain>
    </source>
</reference>
<organism evidence="3 4">
    <name type="scientific">Rhypophila decipiens</name>
    <dbReference type="NCBI Taxonomy" id="261697"/>
    <lineage>
        <taxon>Eukaryota</taxon>
        <taxon>Fungi</taxon>
        <taxon>Dikarya</taxon>
        <taxon>Ascomycota</taxon>
        <taxon>Pezizomycotina</taxon>
        <taxon>Sordariomycetes</taxon>
        <taxon>Sordariomycetidae</taxon>
        <taxon>Sordariales</taxon>
        <taxon>Naviculisporaceae</taxon>
        <taxon>Rhypophila</taxon>
    </lineage>
</organism>
<dbReference type="InterPro" id="IPR011042">
    <property type="entry name" value="6-blade_b-propeller_TolB-like"/>
</dbReference>
<dbReference type="AlphaFoldDB" id="A0AAN6Y3G6"/>
<dbReference type="SUPFAM" id="SSF50952">
    <property type="entry name" value="Soluble quinoprotein glucose dehydrogenase"/>
    <property type="match status" value="1"/>
</dbReference>
<dbReference type="Proteomes" id="UP001301769">
    <property type="component" value="Unassembled WGS sequence"/>
</dbReference>
<gene>
    <name evidence="3" type="ORF">QBC37DRAFT_12174</name>
</gene>
<keyword evidence="1" id="KW-0732">Signal</keyword>
<evidence type="ECO:0000256" key="1">
    <source>
        <dbReference type="SAM" id="SignalP"/>
    </source>
</evidence>
<accession>A0AAN6Y3G6</accession>
<evidence type="ECO:0000313" key="4">
    <source>
        <dbReference type="Proteomes" id="UP001301769"/>
    </source>
</evidence>
<dbReference type="Gene3D" id="2.120.10.30">
    <property type="entry name" value="TolB, C-terminal domain"/>
    <property type="match status" value="1"/>
</dbReference>